<sequence>MICEPIKCPHCGYRYRTDVEKFVEDGEIVAIRTDFSDVKRLFKRKTAKSFFIDLKCPNCEKEFEWEVKT</sequence>
<dbReference type="GeneID" id="41601317"/>
<dbReference type="RefSeq" id="WP_048166585.1">
    <property type="nucleotide sequence ID" value="NZ_CP009502.1"/>
</dbReference>
<evidence type="ECO:0000313" key="2">
    <source>
        <dbReference type="Proteomes" id="UP000056925"/>
    </source>
</evidence>
<reference evidence="1 2" key="1">
    <citation type="submission" date="2014-07" db="EMBL/GenBank/DDBJ databases">
        <title>Methanogenic archaea and the global carbon cycle.</title>
        <authorList>
            <person name="Henriksen J.R."/>
            <person name="Luke J."/>
            <person name="Reinhart S."/>
            <person name="Benedict M.N."/>
            <person name="Youngblut N.D."/>
            <person name="Metcalf M.E."/>
            <person name="Whitaker R.J."/>
            <person name="Metcalf W.W."/>
        </authorList>
    </citation>
    <scope>NUCLEOTIDE SEQUENCE [LARGE SCALE GENOMIC DNA]</scope>
    <source>
        <strain evidence="1 2">CHTI-55</strain>
    </source>
</reference>
<accession>A0A0E3KQK4</accession>
<proteinExistence type="predicted"/>
<dbReference type="KEGG" id="mthe:MSTHC_0063"/>
<organism evidence="1 2">
    <name type="scientific">Methanosarcina thermophila CHTI-55</name>
    <dbReference type="NCBI Taxonomy" id="1434121"/>
    <lineage>
        <taxon>Archaea</taxon>
        <taxon>Methanobacteriati</taxon>
        <taxon>Methanobacteriota</taxon>
        <taxon>Stenosarchaea group</taxon>
        <taxon>Methanomicrobia</taxon>
        <taxon>Methanosarcinales</taxon>
        <taxon>Methanosarcinaceae</taxon>
        <taxon>Methanosarcina</taxon>
    </lineage>
</organism>
<dbReference type="EMBL" id="CP009502">
    <property type="protein sequence ID" value="AKB14381.1"/>
    <property type="molecule type" value="Genomic_DNA"/>
</dbReference>
<dbReference type="Proteomes" id="UP000056925">
    <property type="component" value="Chromosome"/>
</dbReference>
<dbReference type="HOGENOM" id="CLU_2730368_0_0_2"/>
<name>A0A0E3KQK4_METTE</name>
<evidence type="ECO:0000313" key="1">
    <source>
        <dbReference type="EMBL" id="AKB14381.1"/>
    </source>
</evidence>
<dbReference type="PATRIC" id="fig|1434121.4.peg.81"/>
<protein>
    <submittedName>
        <fullName evidence="1">Uncharacterized protein</fullName>
    </submittedName>
</protein>
<gene>
    <name evidence="1" type="ORF">MSTHC_0063</name>
</gene>
<dbReference type="AlphaFoldDB" id="A0A0E3KQK4"/>